<evidence type="ECO:0000256" key="10">
    <source>
        <dbReference type="SAM" id="MobiDB-lite"/>
    </source>
</evidence>
<dbReference type="EMBL" id="DS985246">
    <property type="protein sequence ID" value="EDV23962.1"/>
    <property type="molecule type" value="Genomic_DNA"/>
</dbReference>
<evidence type="ECO:0000256" key="7">
    <source>
        <dbReference type="ARBA" id="ARBA00048481"/>
    </source>
</evidence>
<keyword evidence="2 8" id="KW-0489">Methyltransferase</keyword>
<dbReference type="InterPro" id="IPR029063">
    <property type="entry name" value="SAM-dependent_MTases_sf"/>
</dbReference>
<feature type="binding site" evidence="9">
    <location>
        <begin position="114"/>
        <end position="117"/>
    </location>
    <ligand>
        <name>S-adenosyl-L-methionine</name>
        <dbReference type="ChEBI" id="CHEBI:59789"/>
    </ligand>
</feature>
<proteinExistence type="inferred from homology"/>
<evidence type="ECO:0000256" key="3">
    <source>
        <dbReference type="ARBA" id="ARBA00022679"/>
    </source>
</evidence>
<dbReference type="GO" id="GO:0031515">
    <property type="term" value="C:tRNA (m1A) methyltransferase complex"/>
    <property type="evidence" value="ECO:0000318"/>
    <property type="project" value="GO_Central"/>
</dbReference>
<sequence length="301" mass="33966">MSIVEYKAIVEYGDRAIIFVGMNHFYPLVVQRGQVMHSKYGAFPHDWMVGKTFGSKIWARNNKGWLYILHPTAELWTLSLLHRTQVIYSTDISMIISELEIMPGCLVIESGTGSGSLSHAIIRAVSPNGKLLTYEFHNERADKAENDFKLNGLNHLVTVHCRNVCQEGFDITSEADAVILDLPIPWEAIPYAKQALKPGGRICCFSPCIEQVQRSCMCLRDHGFIDVKVLETILRPYRVKKMELPIANTGNCESFQSNERSDPSTSHHENKSKRELLSTFPVATTPGHTGYLTFATFYPQE</sequence>
<keyword evidence="6 8" id="KW-0539">Nucleus</keyword>
<dbReference type="HOGENOM" id="CLU_025402_4_1_1"/>
<dbReference type="CTD" id="6755082"/>
<feature type="domain" description="tRNA (adenine(58)-N(1))-methyltransferase catalytic subunit TRM61 C-terminal" evidence="11">
    <location>
        <begin position="64"/>
        <end position="296"/>
    </location>
</feature>
<evidence type="ECO:0000256" key="9">
    <source>
        <dbReference type="PIRSR" id="PIRSR017269-1"/>
    </source>
</evidence>
<feature type="compositionally biased region" description="Basic and acidic residues" evidence="10">
    <location>
        <begin position="259"/>
        <end position="276"/>
    </location>
</feature>
<dbReference type="PANTHER" id="PTHR12133">
    <property type="entry name" value="TRNA (ADENINE(58)-N(1))-METHYLTRANSFERASE"/>
    <property type="match status" value="1"/>
</dbReference>
<dbReference type="SUPFAM" id="SSF53335">
    <property type="entry name" value="S-adenosyl-L-methionine-dependent methyltransferases"/>
    <property type="match status" value="1"/>
</dbReference>
<dbReference type="Pfam" id="PF08704">
    <property type="entry name" value="GCD14"/>
    <property type="match status" value="1"/>
</dbReference>
<dbReference type="RefSeq" id="XP_002113488.1">
    <property type="nucleotide sequence ID" value="XM_002113452.1"/>
</dbReference>
<dbReference type="Gene3D" id="3.40.50.150">
    <property type="entry name" value="Vaccinia Virus protein VP39"/>
    <property type="match status" value="1"/>
</dbReference>
<comment type="similarity">
    <text evidence="8">Belongs to the class I-like SAM-binding methyltransferase superfamily. TRM61 family.</text>
</comment>
<evidence type="ECO:0000256" key="1">
    <source>
        <dbReference type="ARBA" id="ARBA00004123"/>
    </source>
</evidence>
<dbReference type="GeneID" id="6755082"/>
<protein>
    <recommendedName>
        <fullName evidence="8">tRNA (adenine(58)-N(1))-methyltransferase catalytic subunit TRMT61A</fullName>
        <ecNumber evidence="8">2.1.1.220</ecNumber>
    </recommendedName>
</protein>
<dbReference type="OMA" id="RPDHRMI"/>
<evidence type="ECO:0000256" key="8">
    <source>
        <dbReference type="PIRNR" id="PIRNR017269"/>
    </source>
</evidence>
<comment type="function">
    <text evidence="8">Catalytic subunit of tRNA (adenine-N(1)-)-methyltransferase, which catalyzes the formation of N(1)-methyladenine at position 58 (m1A58) in initiator methionyl-tRNA.</text>
</comment>
<dbReference type="STRING" id="10228.B3S082"/>
<feature type="region of interest" description="Disordered" evidence="10">
    <location>
        <begin position="253"/>
        <end position="279"/>
    </location>
</feature>
<organism evidence="12 13">
    <name type="scientific">Trichoplax adhaerens</name>
    <name type="common">Trichoplax reptans</name>
    <dbReference type="NCBI Taxonomy" id="10228"/>
    <lineage>
        <taxon>Eukaryota</taxon>
        <taxon>Metazoa</taxon>
        <taxon>Placozoa</taxon>
        <taxon>Uniplacotomia</taxon>
        <taxon>Trichoplacea</taxon>
        <taxon>Trichoplacidae</taxon>
        <taxon>Trichoplax</taxon>
    </lineage>
</organism>
<dbReference type="PhylomeDB" id="B3S082"/>
<dbReference type="Gene3D" id="3.10.330.20">
    <property type="match status" value="1"/>
</dbReference>
<reference evidence="12 13" key="1">
    <citation type="journal article" date="2008" name="Nature">
        <title>The Trichoplax genome and the nature of placozoans.</title>
        <authorList>
            <person name="Srivastava M."/>
            <person name="Begovic E."/>
            <person name="Chapman J."/>
            <person name="Putnam N.H."/>
            <person name="Hellsten U."/>
            <person name="Kawashima T."/>
            <person name="Kuo A."/>
            <person name="Mitros T."/>
            <person name="Salamov A."/>
            <person name="Carpenter M.L."/>
            <person name="Signorovitch A.Y."/>
            <person name="Moreno M.A."/>
            <person name="Kamm K."/>
            <person name="Grimwood J."/>
            <person name="Schmutz J."/>
            <person name="Shapiro H."/>
            <person name="Grigoriev I.V."/>
            <person name="Buss L.W."/>
            <person name="Schierwater B."/>
            <person name="Dellaporta S.L."/>
            <person name="Rokhsar D.S."/>
        </authorList>
    </citation>
    <scope>NUCLEOTIDE SEQUENCE [LARGE SCALE GENOMIC DNA]</scope>
    <source>
        <strain evidence="12 13">Grell-BS-1999</strain>
    </source>
</reference>
<dbReference type="FunCoup" id="B3S082">
    <property type="interactions" value="467"/>
</dbReference>
<comment type="catalytic activity">
    <reaction evidence="7">
        <text>an adenosine in mRNA + S-adenosyl-L-methionine = an N(1)-methyladenosine in mRNA + S-adenosyl-L-homocysteine + H(+)</text>
        <dbReference type="Rhea" id="RHEA:55392"/>
        <dbReference type="Rhea" id="RHEA-COMP:12414"/>
        <dbReference type="Rhea" id="RHEA-COMP:12415"/>
        <dbReference type="ChEBI" id="CHEBI:15378"/>
        <dbReference type="ChEBI" id="CHEBI:57856"/>
        <dbReference type="ChEBI" id="CHEBI:59789"/>
        <dbReference type="ChEBI" id="CHEBI:74411"/>
        <dbReference type="ChEBI" id="CHEBI:74491"/>
    </reaction>
</comment>
<gene>
    <name evidence="12" type="ORF">TRIADDRAFT_50434</name>
</gene>
<dbReference type="FunFam" id="3.40.50.150:FF:000247">
    <property type="entry name" value="tRNA (adenine(58)-N(1))-methyltransferase catalytic subunit TRM61"/>
    <property type="match status" value="1"/>
</dbReference>
<dbReference type="EC" id="2.1.1.220" evidence="8"/>
<comment type="catalytic activity">
    <reaction evidence="8">
        <text>adenosine(58) in tRNA + S-adenosyl-L-methionine = N(1)-methyladenosine(58) in tRNA + S-adenosyl-L-homocysteine + H(+)</text>
        <dbReference type="Rhea" id="RHEA:43152"/>
        <dbReference type="Rhea" id="RHEA-COMP:10365"/>
        <dbReference type="Rhea" id="RHEA-COMP:10366"/>
        <dbReference type="ChEBI" id="CHEBI:15378"/>
        <dbReference type="ChEBI" id="CHEBI:57856"/>
        <dbReference type="ChEBI" id="CHEBI:59789"/>
        <dbReference type="ChEBI" id="CHEBI:74411"/>
        <dbReference type="ChEBI" id="CHEBI:74491"/>
        <dbReference type="EC" id="2.1.1.220"/>
    </reaction>
</comment>
<dbReference type="eggNOG" id="KOG2915">
    <property type="taxonomic scope" value="Eukaryota"/>
</dbReference>
<dbReference type="GO" id="GO:0030488">
    <property type="term" value="P:tRNA methylation"/>
    <property type="evidence" value="ECO:0000318"/>
    <property type="project" value="GO_Central"/>
</dbReference>
<dbReference type="PROSITE" id="PS51620">
    <property type="entry name" value="SAM_TRM61"/>
    <property type="match status" value="1"/>
</dbReference>
<dbReference type="CDD" id="cd02440">
    <property type="entry name" value="AdoMet_MTases"/>
    <property type="match status" value="1"/>
</dbReference>
<evidence type="ECO:0000313" key="12">
    <source>
        <dbReference type="EMBL" id="EDV23962.1"/>
    </source>
</evidence>
<dbReference type="AlphaFoldDB" id="B3S082"/>
<evidence type="ECO:0000256" key="2">
    <source>
        <dbReference type="ARBA" id="ARBA00022603"/>
    </source>
</evidence>
<dbReference type="GO" id="GO:0005634">
    <property type="term" value="C:nucleus"/>
    <property type="evidence" value="ECO:0000318"/>
    <property type="project" value="GO_Central"/>
</dbReference>
<dbReference type="PIRSF" id="PIRSF017269">
    <property type="entry name" value="GCD14"/>
    <property type="match status" value="1"/>
</dbReference>
<dbReference type="GO" id="GO:0160107">
    <property type="term" value="F:tRNA (adenine(58)-N1)-methyltransferase activity"/>
    <property type="evidence" value="ECO:0007669"/>
    <property type="project" value="UniProtKB-EC"/>
</dbReference>
<keyword evidence="4 8" id="KW-0949">S-adenosyl-L-methionine</keyword>
<dbReference type="Proteomes" id="UP000009022">
    <property type="component" value="Unassembled WGS sequence"/>
</dbReference>
<evidence type="ECO:0000313" key="13">
    <source>
        <dbReference type="Proteomes" id="UP000009022"/>
    </source>
</evidence>
<comment type="subcellular location">
    <subcellularLocation>
        <location evidence="1 8">Nucleus</location>
    </subcellularLocation>
</comment>
<dbReference type="FunFam" id="3.10.330.20:FF:000002">
    <property type="entry name" value="tRNA (adenine(58)-N(1))-methyltransferase catalytic subunit TRMT61A"/>
    <property type="match status" value="1"/>
</dbReference>
<keyword evidence="13" id="KW-1185">Reference proteome</keyword>
<evidence type="ECO:0000259" key="11">
    <source>
        <dbReference type="Pfam" id="PF08704"/>
    </source>
</evidence>
<keyword evidence="5 8" id="KW-0819">tRNA processing</keyword>
<evidence type="ECO:0000256" key="5">
    <source>
        <dbReference type="ARBA" id="ARBA00022694"/>
    </source>
</evidence>
<feature type="binding site" evidence="9">
    <location>
        <position position="181"/>
    </location>
    <ligand>
        <name>S-adenosyl-L-methionine</name>
        <dbReference type="ChEBI" id="CHEBI:59789"/>
    </ligand>
</feature>
<evidence type="ECO:0000256" key="4">
    <source>
        <dbReference type="ARBA" id="ARBA00022691"/>
    </source>
</evidence>
<feature type="binding site" evidence="9">
    <location>
        <position position="135"/>
    </location>
    <ligand>
        <name>S-adenosyl-L-methionine</name>
        <dbReference type="ChEBI" id="CHEBI:59789"/>
    </ligand>
</feature>
<dbReference type="InterPro" id="IPR049470">
    <property type="entry name" value="TRM61_C"/>
</dbReference>
<dbReference type="PANTHER" id="PTHR12133:SF2">
    <property type="entry name" value="TRNA (ADENINE(58)-N(1))-METHYLTRANSFERASE CATALYTIC SUBUNIT TRMT61A"/>
    <property type="match status" value="1"/>
</dbReference>
<evidence type="ECO:0000256" key="6">
    <source>
        <dbReference type="ARBA" id="ARBA00023242"/>
    </source>
</evidence>
<dbReference type="InParanoid" id="B3S082"/>
<name>B3S082_TRIAD</name>
<dbReference type="InterPro" id="IPR014816">
    <property type="entry name" value="tRNA_MeTrfase_Gcd14"/>
</dbReference>
<dbReference type="OrthoDB" id="1925287at2759"/>
<dbReference type="KEGG" id="tad:TRIADDRAFT_50434"/>
<accession>B3S082</accession>
<keyword evidence="3 8" id="KW-0808">Transferase</keyword>